<feature type="active site" description="Nucleophile" evidence="3">
    <location>
        <position position="229"/>
    </location>
</feature>
<dbReference type="OrthoDB" id="569708at2"/>
<keyword evidence="5" id="KW-1185">Reference proteome</keyword>
<feature type="binding site" evidence="3">
    <location>
        <position position="352"/>
    </location>
    <ligand>
        <name>Mg(2+)</name>
        <dbReference type="ChEBI" id="CHEBI:18420"/>
        <note>structural</note>
    </ligand>
</feature>
<name>A0A0A0K2A6_9MICO</name>
<reference evidence="4 5" key="1">
    <citation type="submission" date="2013-08" db="EMBL/GenBank/DDBJ databases">
        <title>The genome sequence of Knoellia aerolata.</title>
        <authorList>
            <person name="Zhu W."/>
            <person name="Wang G."/>
        </authorList>
    </citation>
    <scope>NUCLEOTIDE SEQUENCE [LARGE SCALE GENOMIC DNA]</scope>
    <source>
        <strain evidence="4 5">DSM 18566</strain>
    </source>
</reference>
<feature type="binding site" evidence="3">
    <location>
        <position position="354"/>
    </location>
    <ligand>
        <name>Mg(2+)</name>
        <dbReference type="ChEBI" id="CHEBI:18420"/>
        <note>structural</note>
    </ligand>
</feature>
<dbReference type="Proteomes" id="UP000030013">
    <property type="component" value="Unassembled WGS sequence"/>
</dbReference>
<dbReference type="AlphaFoldDB" id="A0A0A0K2A6"/>
<dbReference type="STRING" id="1385519.N801_17395"/>
<accession>A0A0A0K2A6</accession>
<dbReference type="GO" id="GO:0046872">
    <property type="term" value="F:metal ion binding"/>
    <property type="evidence" value="ECO:0007669"/>
    <property type="project" value="UniProtKB-UniRule"/>
</dbReference>
<comment type="subunit">
    <text evidence="3">Homotetramer.</text>
</comment>
<feature type="binding site" evidence="3">
    <location>
        <position position="357"/>
    </location>
    <ligand>
        <name>Mg(2+)</name>
        <dbReference type="ChEBI" id="CHEBI:18420"/>
        <note>structural</note>
    </ligand>
</feature>
<evidence type="ECO:0000313" key="4">
    <source>
        <dbReference type="EMBL" id="KGN42437.1"/>
    </source>
</evidence>
<feature type="region of interest" description="RU A" evidence="3">
    <location>
        <begin position="1"/>
        <end position="102"/>
    </location>
</feature>
<dbReference type="Pfam" id="PF09663">
    <property type="entry name" value="Amido_AtzD_TrzD"/>
    <property type="match status" value="1"/>
</dbReference>
<feature type="binding site" evidence="3">
    <location>
        <begin position="346"/>
        <end position="347"/>
    </location>
    <ligand>
        <name>substrate</name>
    </ligand>
</feature>
<sequence>MPEAIEVRKVPIHSVSDASELAKLIDDGVMEASRVIAIIGKTEGNGGVNDYTRIIADRAFREVLVEKGAPADQVKQVPIVWSGGTDGIISPHATIFATVPADKAEQSDELRLTVGFAMSEAIKPEEIGYVGMVSKVADAVKVAMERAGITDPADVHYVQTKTPLLTIHTIRDAKSRGQKVWTEHTHESMDLSNGTTGLGIAVALGEIEMPTDEDVMHNRSLFSAVASCSSGVELDQAQVVVVGNTRGIGGRYRIGHSVMRDALDADGIWSAIKDAGLDLPERPHTSDIKGRLVNVFLKCEVSQDGQVRGRRNAMLDDSDVHWHRQIKSAVGGVTASVTGDPAVFVSVSAAHQGPDGGGPVAAIVDLGEGEPTGYAAPGAPTT</sequence>
<organism evidence="4 5">
    <name type="scientific">Knoellia aerolata DSM 18566</name>
    <dbReference type="NCBI Taxonomy" id="1385519"/>
    <lineage>
        <taxon>Bacteria</taxon>
        <taxon>Bacillati</taxon>
        <taxon>Actinomycetota</taxon>
        <taxon>Actinomycetes</taxon>
        <taxon>Micrococcales</taxon>
        <taxon>Intrasporangiaceae</taxon>
        <taxon>Knoellia</taxon>
    </lineage>
</organism>
<dbReference type="GO" id="GO:0047694">
    <property type="term" value="F:barbiturase activity"/>
    <property type="evidence" value="ECO:0007669"/>
    <property type="project" value="UniProtKB-UniRule"/>
</dbReference>
<comment type="caution">
    <text evidence="4">The sequence shown here is derived from an EMBL/GenBank/DDBJ whole genome shotgun (WGS) entry which is preliminary data.</text>
</comment>
<dbReference type="InterPro" id="IPR043007">
    <property type="entry name" value="AtzD/Barbiturase_RUC"/>
</dbReference>
<dbReference type="RefSeq" id="WP_035933087.1">
    <property type="nucleotide sequence ID" value="NZ_AVPL01000005.1"/>
</dbReference>
<feature type="active site" evidence="3">
    <location>
        <position position="161"/>
    </location>
</feature>
<dbReference type="NCBIfam" id="TIGR02714">
    <property type="entry name" value="amido_AtzD_TrzD"/>
    <property type="match status" value="1"/>
</dbReference>
<feature type="binding site" evidence="3">
    <location>
        <begin position="82"/>
        <end position="83"/>
    </location>
    <ligand>
        <name>substrate</name>
    </ligand>
</feature>
<dbReference type="UniPathway" id="UPA00582">
    <property type="reaction ID" value="UER00644"/>
</dbReference>
<feature type="region of interest" description="RU C" evidence="3">
    <location>
        <begin position="252"/>
        <end position="382"/>
    </location>
</feature>
<evidence type="ECO:0000256" key="1">
    <source>
        <dbReference type="ARBA" id="ARBA00010947"/>
    </source>
</evidence>
<dbReference type="InterPro" id="IPR043006">
    <property type="entry name" value="AtzD/Barbiturase_RUB"/>
</dbReference>
<comment type="catalytic activity">
    <reaction evidence="3">
        <text>barbiturate + H2O = 3-oxo-3-ureidopropanoate</text>
        <dbReference type="Rhea" id="RHEA:18653"/>
        <dbReference type="ChEBI" id="CHEBI:15377"/>
        <dbReference type="ChEBI" id="CHEBI:58775"/>
        <dbReference type="ChEBI" id="CHEBI:77938"/>
        <dbReference type="EC" id="3.5.2.1"/>
    </reaction>
</comment>
<evidence type="ECO:0000256" key="3">
    <source>
        <dbReference type="HAMAP-Rule" id="MF_01989"/>
    </source>
</evidence>
<protein>
    <recommendedName>
        <fullName evidence="3">Barbiturase</fullName>
        <ecNumber evidence="3">3.5.2.1</ecNumber>
    </recommendedName>
    <alternativeName>
        <fullName evidence="3">Barbituric acid hydrolase</fullName>
        <shortName evidence="3">BAH</shortName>
    </alternativeName>
</protein>
<feature type="binding site" evidence="3">
    <location>
        <position position="193"/>
    </location>
    <ligand>
        <name>substrate</name>
    </ligand>
</feature>
<comment type="domain">
    <text evidence="3">The monomer structure is formed from three repeating units (RUs) that share the same structure as one another. The monomer and the active site possess nearly threefold rotational symmetry, to the extent that the active site possesses three potential Ser-Lys catalytic dyads, but one of the 3 active site surfaces varies in composition suggesting it is involved in confering substrate specificity.</text>
</comment>
<dbReference type="EC" id="3.5.2.1" evidence="3"/>
<keyword evidence="3" id="KW-0479">Metal-binding</keyword>
<feature type="binding site" evidence="3">
    <location>
        <position position="353"/>
    </location>
    <ligand>
        <name>Mg(2+)</name>
        <dbReference type="ChEBI" id="CHEBI:18420"/>
        <note>structural</note>
    </ligand>
</feature>
<evidence type="ECO:0000256" key="2">
    <source>
        <dbReference type="ARBA" id="ARBA00022801"/>
    </source>
</evidence>
<dbReference type="InterPro" id="IPR014086">
    <property type="entry name" value="AtzD/Barbiturase"/>
</dbReference>
<comment type="caution">
    <text evidence="3">Lacks conserved residue(s) required for the propagation of feature annotation.</text>
</comment>
<feature type="binding site" evidence="3">
    <location>
        <position position="53"/>
    </location>
    <ligand>
        <name>substrate</name>
    </ligand>
</feature>
<dbReference type="Gene3D" id="3.30.1330.180">
    <property type="entry name" value="Cyanuric acid hydrolase/Barbiturase, RU B"/>
    <property type="match status" value="1"/>
</dbReference>
<keyword evidence="2 3" id="KW-0378">Hydrolase</keyword>
<dbReference type="GO" id="GO:0006212">
    <property type="term" value="P:uracil catabolic process"/>
    <property type="evidence" value="ECO:0007669"/>
    <property type="project" value="UniProtKB-UniRule"/>
</dbReference>
<dbReference type="HAMAP" id="MF_01989">
    <property type="entry name" value="Cyc_amidohydrol"/>
    <property type="match status" value="1"/>
</dbReference>
<comment type="activity regulation">
    <text evidence="3">Inhibited by cyanuric acid.</text>
</comment>
<feature type="binding site" evidence="3">
    <location>
        <position position="327"/>
    </location>
    <ligand>
        <name>substrate</name>
    </ligand>
</feature>
<comment type="function">
    <text evidence="3">Responsible for the hydrolysis of barbituric acid (2,4,6-trihydroxy-1,3-pyrimidine), an intermediate in the oxidative catabolism of pyrimidines. Catalyzes the hydrolytic opening of the pyrimidine ring of barbituric acid to yield ureidomalonic acid.</text>
</comment>
<dbReference type="Gene3D" id="3.30.1330.170">
    <property type="entry name" value="Cyanuric acid hydrolase/Barbiturase, RU A"/>
    <property type="match status" value="1"/>
</dbReference>
<dbReference type="eggNOG" id="ENOG502Z8BS">
    <property type="taxonomic scope" value="Bacteria"/>
</dbReference>
<feature type="site" description="Important for substrate specificity" evidence="3">
    <location>
        <position position="323"/>
    </location>
</feature>
<proteinExistence type="inferred from homology"/>
<feature type="binding site" evidence="3">
    <location>
        <position position="349"/>
    </location>
    <ligand>
        <name>Mg(2+)</name>
        <dbReference type="ChEBI" id="CHEBI:18420"/>
        <note>structural</note>
    </ligand>
</feature>
<comment type="pathway">
    <text evidence="3">Pyrimidine metabolism; uracil degradation via oxidative pathway; malonate and urea from uracil: step 2/3.</text>
</comment>
<dbReference type="Gene3D" id="3.30.1330.160">
    <property type="entry name" value="Cyanuric acid hydrolase/Barbituras, RU C"/>
    <property type="match status" value="1"/>
</dbReference>
<dbReference type="EMBL" id="AVPL01000005">
    <property type="protein sequence ID" value="KGN42437.1"/>
    <property type="molecule type" value="Genomic_DNA"/>
</dbReference>
<gene>
    <name evidence="4" type="ORF">N801_17395</name>
</gene>
<feature type="binding site" evidence="3">
    <location>
        <begin position="229"/>
        <end position="230"/>
    </location>
    <ligand>
        <name>substrate</name>
    </ligand>
</feature>
<feature type="binding site" evidence="3">
    <location>
        <position position="300"/>
    </location>
    <ligand>
        <name>Mg(2+)</name>
        <dbReference type="ChEBI" id="CHEBI:18420"/>
        <note>structural</note>
    </ligand>
</feature>
<keyword evidence="3" id="KW-0460">Magnesium</keyword>
<comment type="similarity">
    <text evidence="1 3">Belongs to the cyclic amide hydrolase (CyAH) family.</text>
</comment>
<dbReference type="InterPro" id="IPR043008">
    <property type="entry name" value="AtzD/Barbiturase_RUA"/>
</dbReference>
<evidence type="ECO:0000313" key="5">
    <source>
        <dbReference type="Proteomes" id="UP000030013"/>
    </source>
</evidence>